<dbReference type="InterPro" id="IPR000835">
    <property type="entry name" value="HTH_MarR-typ"/>
</dbReference>
<dbReference type="Pfam" id="PF12802">
    <property type="entry name" value="MarR_2"/>
    <property type="match status" value="1"/>
</dbReference>
<dbReference type="InterPro" id="IPR036390">
    <property type="entry name" value="WH_DNA-bd_sf"/>
</dbReference>
<sequence length="170" mass="19172">MSGKASSRPRSSRPNVRRPLQRGEVDVDLVSGVDYGPLTGLIGYNLRRAQIRIYQDFLDTMEPWSITPPRFSAMVLIRHNADMKLTELARAMGIARSGAVEVVNSLEKLGYVKRCDSRTDRRAYALALTQEGEAALKKVTRLIQEHDARISAHLSEAEQRQLRELLERLG</sequence>
<dbReference type="PANTHER" id="PTHR42756">
    <property type="entry name" value="TRANSCRIPTIONAL REGULATOR, MARR"/>
    <property type="match status" value="1"/>
</dbReference>
<evidence type="ECO:0000256" key="3">
    <source>
        <dbReference type="ARBA" id="ARBA00023163"/>
    </source>
</evidence>
<evidence type="ECO:0000259" key="5">
    <source>
        <dbReference type="PROSITE" id="PS50995"/>
    </source>
</evidence>
<evidence type="ECO:0000256" key="2">
    <source>
        <dbReference type="ARBA" id="ARBA00023125"/>
    </source>
</evidence>
<dbReference type="InterPro" id="IPR036388">
    <property type="entry name" value="WH-like_DNA-bd_sf"/>
</dbReference>
<dbReference type="Gene3D" id="1.10.10.10">
    <property type="entry name" value="Winged helix-like DNA-binding domain superfamily/Winged helix DNA-binding domain"/>
    <property type="match status" value="1"/>
</dbReference>
<reference evidence="6 7" key="1">
    <citation type="submission" date="2023-08" db="EMBL/GenBank/DDBJ databases">
        <title>Alcaligenaceae gen. nov., a novel taxon isolated from the sludge of Yixing Pesticide Factory.</title>
        <authorList>
            <person name="Ruan L."/>
        </authorList>
    </citation>
    <scope>NUCLEOTIDE SEQUENCE [LARGE SCALE GENOMIC DNA]</scope>
    <source>
        <strain evidence="6 7">LG-2</strain>
    </source>
</reference>
<keyword evidence="2" id="KW-0238">DNA-binding</keyword>
<keyword evidence="7" id="KW-1185">Reference proteome</keyword>
<dbReference type="InterPro" id="IPR023187">
    <property type="entry name" value="Tscrpt_reg_MarR-type_CS"/>
</dbReference>
<accession>A0ABU1D8F5</accession>
<dbReference type="Proteomes" id="UP001232156">
    <property type="component" value="Unassembled WGS sequence"/>
</dbReference>
<dbReference type="PROSITE" id="PS50995">
    <property type="entry name" value="HTH_MARR_2"/>
    <property type="match status" value="1"/>
</dbReference>
<evidence type="ECO:0000256" key="1">
    <source>
        <dbReference type="ARBA" id="ARBA00023015"/>
    </source>
</evidence>
<dbReference type="PANTHER" id="PTHR42756:SF1">
    <property type="entry name" value="TRANSCRIPTIONAL REPRESSOR OF EMRAB OPERON"/>
    <property type="match status" value="1"/>
</dbReference>
<feature type="compositionally biased region" description="Low complexity" evidence="4">
    <location>
        <begin position="1"/>
        <end position="14"/>
    </location>
</feature>
<protein>
    <submittedName>
        <fullName evidence="6">MarR family winged helix-turn-helix transcriptional regulator</fullName>
    </submittedName>
</protein>
<keyword evidence="1" id="KW-0805">Transcription regulation</keyword>
<name>A0ABU1D8F5_9BURK</name>
<dbReference type="RefSeq" id="WP_347287388.1">
    <property type="nucleotide sequence ID" value="NZ_JAUZQE010000033.1"/>
</dbReference>
<gene>
    <name evidence="6" type="ORF">Q8947_11960</name>
</gene>
<organism evidence="6 7">
    <name type="scientific">Yanghanlia caeni</name>
    <dbReference type="NCBI Taxonomy" id="3064283"/>
    <lineage>
        <taxon>Bacteria</taxon>
        <taxon>Pseudomonadati</taxon>
        <taxon>Pseudomonadota</taxon>
        <taxon>Betaproteobacteria</taxon>
        <taxon>Burkholderiales</taxon>
        <taxon>Alcaligenaceae</taxon>
        <taxon>Yanghanlia</taxon>
    </lineage>
</organism>
<proteinExistence type="predicted"/>
<keyword evidence="3" id="KW-0804">Transcription</keyword>
<evidence type="ECO:0000256" key="4">
    <source>
        <dbReference type="SAM" id="MobiDB-lite"/>
    </source>
</evidence>
<feature type="domain" description="HTH marR-type" evidence="5">
    <location>
        <begin position="35"/>
        <end position="170"/>
    </location>
</feature>
<comment type="caution">
    <text evidence="6">The sequence shown here is derived from an EMBL/GenBank/DDBJ whole genome shotgun (WGS) entry which is preliminary data.</text>
</comment>
<dbReference type="PROSITE" id="PS01117">
    <property type="entry name" value="HTH_MARR_1"/>
    <property type="match status" value="1"/>
</dbReference>
<evidence type="ECO:0000313" key="6">
    <source>
        <dbReference type="EMBL" id="MDR4126694.1"/>
    </source>
</evidence>
<evidence type="ECO:0000313" key="7">
    <source>
        <dbReference type="Proteomes" id="UP001232156"/>
    </source>
</evidence>
<dbReference type="PRINTS" id="PR00598">
    <property type="entry name" value="HTHMARR"/>
</dbReference>
<dbReference type="EMBL" id="JAUZQE010000033">
    <property type="protein sequence ID" value="MDR4126694.1"/>
    <property type="molecule type" value="Genomic_DNA"/>
</dbReference>
<dbReference type="SUPFAM" id="SSF46785">
    <property type="entry name" value="Winged helix' DNA-binding domain"/>
    <property type="match status" value="1"/>
</dbReference>
<feature type="region of interest" description="Disordered" evidence="4">
    <location>
        <begin position="1"/>
        <end position="20"/>
    </location>
</feature>
<dbReference type="SMART" id="SM00347">
    <property type="entry name" value="HTH_MARR"/>
    <property type="match status" value="1"/>
</dbReference>